<dbReference type="GO" id="GO:0005829">
    <property type="term" value="C:cytosol"/>
    <property type="evidence" value="ECO:0007669"/>
    <property type="project" value="TreeGrafter"/>
</dbReference>
<feature type="domain" description="Acetophenone carboxylase-like C-terminal" evidence="3">
    <location>
        <begin position="509"/>
        <end position="666"/>
    </location>
</feature>
<dbReference type="KEGG" id="azc:AZC_1797"/>
<dbReference type="Pfam" id="PF19278">
    <property type="entry name" value="Hydant_A_C"/>
    <property type="match status" value="1"/>
</dbReference>
<dbReference type="STRING" id="438753.AZC_1797"/>
<protein>
    <submittedName>
        <fullName evidence="4">Putative 5-oxoprolinase</fullName>
    </submittedName>
</protein>
<gene>
    <name evidence="4" type="ordered locus">AZC_1797</name>
</gene>
<reference evidence="4 5" key="3">
    <citation type="journal article" date="2008" name="BMC Genomics">
        <title>The genome of the versatile nitrogen fixer Azorhizobium caulinodans ORS571.</title>
        <authorList>
            <person name="Lee KB."/>
            <person name="Backer P.D."/>
            <person name="Aono T."/>
            <person name="Liu CT."/>
            <person name="Suzuki S."/>
            <person name="Suzuki T."/>
            <person name="Kaneko T."/>
            <person name="Yamada M."/>
            <person name="Tabata S."/>
            <person name="Kupfer D.M."/>
            <person name="Najar F.Z."/>
            <person name="Wiley G.B."/>
            <person name="Roe B."/>
            <person name="Binnewies T.T."/>
            <person name="Ussery D.W."/>
            <person name="D'Haeze W."/>
            <person name="Herder J.D."/>
            <person name="Gevers D."/>
            <person name="Vereecke D."/>
            <person name="Holsters M."/>
            <person name="Oyaizu H."/>
        </authorList>
    </citation>
    <scope>NUCLEOTIDE SEQUENCE [LARGE SCALE GENOMIC DNA]</scope>
    <source>
        <strain evidence="5">ATCC 43989 / DSM 5975 / JCM 20966 / LMG 6465 / NBRC 14845 / NCIMB 13405 / ORS 571</strain>
    </source>
</reference>
<dbReference type="InterPro" id="IPR008040">
    <property type="entry name" value="Hydant_A_N"/>
</dbReference>
<accession>A8I513</accession>
<reference evidence="4 5" key="5">
    <citation type="journal article" date="2010" name="Appl. Environ. Microbiol.">
        <title>phrR-like gene praR of Azorhizobium caulinodans ORS571 is essential for symbiosis with Sesbania rostrata and is involved in expression of reb genes.</title>
        <authorList>
            <person name="Akiba N."/>
            <person name="Aono T."/>
            <person name="Toyazaki H."/>
            <person name="Sato S."/>
            <person name="Oyaizu H."/>
        </authorList>
    </citation>
    <scope>NUCLEOTIDE SEQUENCE [LARGE SCALE GENOMIC DNA]</scope>
    <source>
        <strain evidence="5">ATCC 43989 / DSM 5975 / JCM 20966 / LMG 6465 / NBRC 14845 / NCIMB 13405 / ORS 571</strain>
    </source>
</reference>
<dbReference type="InterPro" id="IPR049517">
    <property type="entry name" value="ACX-like_C"/>
</dbReference>
<organism evidence="4 5">
    <name type="scientific">Azorhizobium caulinodans (strain ATCC 43989 / DSM 5975 / JCM 20966 / LMG 6465 / NBRC 14845 / NCIMB 13405 / ORS 571)</name>
    <dbReference type="NCBI Taxonomy" id="438753"/>
    <lineage>
        <taxon>Bacteria</taxon>
        <taxon>Pseudomonadati</taxon>
        <taxon>Pseudomonadota</taxon>
        <taxon>Alphaproteobacteria</taxon>
        <taxon>Hyphomicrobiales</taxon>
        <taxon>Xanthobacteraceae</taxon>
        <taxon>Azorhizobium</taxon>
    </lineage>
</organism>
<dbReference type="InterPro" id="IPR002821">
    <property type="entry name" value="Hydantoinase_A"/>
</dbReference>
<keyword evidence="5" id="KW-1185">Reference proteome</keyword>
<dbReference type="SUPFAM" id="SSF53067">
    <property type="entry name" value="Actin-like ATPase domain"/>
    <property type="match status" value="1"/>
</dbReference>
<dbReference type="InterPro" id="IPR043129">
    <property type="entry name" value="ATPase_NBD"/>
</dbReference>
<feature type="domain" description="Hydantoinase/oxoprolinase N-terminal" evidence="2">
    <location>
        <begin position="8"/>
        <end position="186"/>
    </location>
</feature>
<dbReference type="GO" id="GO:0006749">
    <property type="term" value="P:glutathione metabolic process"/>
    <property type="evidence" value="ECO:0007669"/>
    <property type="project" value="TreeGrafter"/>
</dbReference>
<dbReference type="RefSeq" id="WP_012170325.1">
    <property type="nucleotide sequence ID" value="NC_009937.1"/>
</dbReference>
<dbReference type="eggNOG" id="COG0145">
    <property type="taxonomic scope" value="Bacteria"/>
</dbReference>
<evidence type="ECO:0000313" key="4">
    <source>
        <dbReference type="EMBL" id="BAF87795.1"/>
    </source>
</evidence>
<dbReference type="HOGENOM" id="CLU_002157_1_2_5"/>
<evidence type="ECO:0000259" key="2">
    <source>
        <dbReference type="Pfam" id="PF05378"/>
    </source>
</evidence>
<dbReference type="PANTHER" id="PTHR11365">
    <property type="entry name" value="5-OXOPROLINASE RELATED"/>
    <property type="match status" value="1"/>
</dbReference>
<evidence type="ECO:0000313" key="5">
    <source>
        <dbReference type="Proteomes" id="UP000000270"/>
    </source>
</evidence>
<reference evidence="4 5" key="4">
    <citation type="journal article" date="2009" name="Appl. Environ. Microbiol.">
        <title>Comparative genome-wide transcriptional profiling of Azorhizobium caulinodans ORS571 grown under free-living and symbiotic conditions.</title>
        <authorList>
            <person name="Tsukada S."/>
            <person name="Aono T."/>
            <person name="Akiba N."/>
            <person name="Lee KB."/>
            <person name="Liu CT."/>
            <person name="Toyazaki H."/>
            <person name="Oyaizu H."/>
        </authorList>
    </citation>
    <scope>NUCLEOTIDE SEQUENCE [LARGE SCALE GENOMIC DNA]</scope>
    <source>
        <strain evidence="5">ATCC 43989 / DSM 5975 / JCM 20966 / LMG 6465 / NBRC 14845 / NCIMB 13405 / ORS 571</strain>
    </source>
</reference>
<reference evidence="4 5" key="1">
    <citation type="journal article" date="2007" name="Appl. Environ. Microbiol.">
        <title>Rhizobial factors required for stem nodule maturation and maintenance in Sesbania rostrata-Azorhizobium caulinodans ORS571 symbiosis.</title>
        <authorList>
            <person name="Suzuki S."/>
            <person name="Aono T."/>
            <person name="Lee KB."/>
            <person name="Suzuki T."/>
            <person name="Liu CT."/>
            <person name="Miwa H."/>
            <person name="Wakao S."/>
            <person name="Iki T."/>
            <person name="Oyaizu H."/>
        </authorList>
    </citation>
    <scope>NUCLEOTIDE SEQUENCE [LARGE SCALE GENOMIC DNA]</scope>
    <source>
        <strain evidence="5">ATCC 43989 / DSM 5975 / JCM 20966 / LMG 6465 / NBRC 14845 / NCIMB 13405 / ORS 571</strain>
    </source>
</reference>
<evidence type="ECO:0000259" key="1">
    <source>
        <dbReference type="Pfam" id="PF01968"/>
    </source>
</evidence>
<name>A8I513_AZOC5</name>
<dbReference type="AlphaFoldDB" id="A8I513"/>
<dbReference type="PANTHER" id="PTHR11365:SF23">
    <property type="entry name" value="HYPOTHETICAL 5-OXOPROLINASE (EUROFUNG)-RELATED"/>
    <property type="match status" value="1"/>
</dbReference>
<dbReference type="EMBL" id="AP009384">
    <property type="protein sequence ID" value="BAF87795.1"/>
    <property type="molecule type" value="Genomic_DNA"/>
</dbReference>
<dbReference type="Pfam" id="PF05378">
    <property type="entry name" value="Hydant_A_N"/>
    <property type="match status" value="1"/>
</dbReference>
<dbReference type="Proteomes" id="UP000000270">
    <property type="component" value="Chromosome"/>
</dbReference>
<reference evidence="5" key="2">
    <citation type="submission" date="2007-04" db="EMBL/GenBank/DDBJ databases">
        <title>Complete genome sequence of the nitrogen-fixing bacterium Azorhizobium caulinodans ORS571.</title>
        <authorList>
            <person name="Lee K.B."/>
            <person name="Backer P.D."/>
            <person name="Aono T."/>
            <person name="Liu C.T."/>
            <person name="Suzuki S."/>
            <person name="Suzuki T."/>
            <person name="Kaneko T."/>
            <person name="Yamada M."/>
            <person name="Tabata S."/>
            <person name="Kupfer D.M."/>
            <person name="Najar F.Z."/>
            <person name="Wiley G.B."/>
            <person name="Roe B."/>
            <person name="Binnewies T."/>
            <person name="Ussery D."/>
            <person name="Vereecke D."/>
            <person name="Gevers D."/>
            <person name="Holsters M."/>
            <person name="Oyaizu H."/>
        </authorList>
    </citation>
    <scope>NUCLEOTIDE SEQUENCE [LARGE SCALE GENOMIC DNA]</scope>
    <source>
        <strain evidence="5">ATCC 43989 / DSM 5975 / JCM 20966 / LMG 6465 / NBRC 14845 / NCIMB 13405 / ORS 571</strain>
    </source>
</reference>
<dbReference type="Pfam" id="PF01968">
    <property type="entry name" value="Hydantoinase_A"/>
    <property type="match status" value="1"/>
</dbReference>
<evidence type="ECO:0000259" key="3">
    <source>
        <dbReference type="Pfam" id="PF19278"/>
    </source>
</evidence>
<proteinExistence type="predicted"/>
<sequence length="682" mass="71375">MTSQAPIRIAVDIGGTFTDIEILDASTGEIHQMKTPSTPSDPSIGLLTGIKEASARFGFSLDQVQYLLHGTTIATNAVLERKLPLGAVVTTAGFEDVMQIGRHGRTDVYAITASPPAPLVKRRLCFGVSERIGADGRVLKPLDDRSVAFLAGKLREAEVKSVAICFLHAYANPAHERRAGEILRELLPGVAITLSSDISPELREYERMSTTVLNAMLVPVVQTYTDRLAGKLKEEVPSTQVYLVQSNGGVSGLAKAGREPARLLLSGPSGGAAAAKRLAADLDEPNLVAVDMGGTSFDVSVVHEGAVAMVNEGEVDGLPVRLPMIEMRTIGAGGGSIAWVDDGGRLRIGPHSAGAEPGPACYGRGGQQLTVTDANLLLGRLDGSSFMGGKMGLDRDAAAKAAEAVSAKLGLSPEETAAGVIAVTNSSLATATRLSLFEKGMDPEDFALLSFGGAGGVHACEVAEELGMRKVIFPAHASTLSAWGILWSDITHDLSATQIGLFSDLAPSMAQKAQALAAEANRLLAEDGVRPENCGFEWAVDLRYAGQAFDLRVPLDTADFSPRGVAAATSAFHAIHKQRFSYDEPAVPVEIVALRLTAIGRLAKPTPAPASAGTVSGSKTRPVYGRGGFVETKVWAREAIGPEGVPGPAVVEETYTATYVPAGWTIRAHATGALIAERAATH</sequence>
<reference evidence="4 5" key="6">
    <citation type="journal article" date="2011" name="Appl. Environ. Microbiol.">
        <title>Involvement of the azorhizobial chromosome partition gene (parA) in the onset of bacteroid differentiation during Sesbania rostrata stem nodule development.</title>
        <authorList>
            <person name="Liu CT."/>
            <person name="Lee KB."/>
            <person name="Wang YS."/>
            <person name="Peng MH."/>
            <person name="Lee KT."/>
            <person name="Suzuki S."/>
            <person name="Suzuki T."/>
            <person name="Oyaizu H."/>
        </authorList>
    </citation>
    <scope>NUCLEOTIDE SEQUENCE [LARGE SCALE GENOMIC DNA]</scope>
    <source>
        <strain evidence="5">ATCC 43989 / DSM 5975 / JCM 20966 / LMG 6465 / NBRC 14845 / NCIMB 13405 / ORS 571</strain>
    </source>
</reference>
<dbReference type="InterPro" id="IPR045079">
    <property type="entry name" value="Oxoprolinase-like"/>
</dbReference>
<dbReference type="GO" id="GO:0017168">
    <property type="term" value="F:5-oxoprolinase (ATP-hydrolyzing) activity"/>
    <property type="evidence" value="ECO:0007669"/>
    <property type="project" value="TreeGrafter"/>
</dbReference>
<feature type="domain" description="Hydantoinase A/oxoprolinase" evidence="1">
    <location>
        <begin position="207"/>
        <end position="493"/>
    </location>
</feature>